<dbReference type="AlphaFoldDB" id="Q97AV2"/>
<evidence type="ECO:0000256" key="2">
    <source>
        <dbReference type="ARBA" id="ARBA00022692"/>
    </source>
</evidence>
<dbReference type="HOGENOM" id="CLU_007946_16_0_2"/>
<dbReference type="PaxDb" id="273116-14324923"/>
<evidence type="ECO:0000256" key="1">
    <source>
        <dbReference type="ARBA" id="ARBA00004141"/>
    </source>
</evidence>
<dbReference type="eggNOG" id="arCOG00009">
    <property type="taxonomic scope" value="Archaea"/>
</dbReference>
<feature type="transmembrane region" description="Helical" evidence="5">
    <location>
        <begin position="463"/>
        <end position="481"/>
    </location>
</feature>
<proteinExistence type="predicted"/>
<organism evidence="6 7">
    <name type="scientific">Thermoplasma volcanium (strain ATCC 51530 / DSM 4299 / JCM 9571 / NBRC 15438 / GSS1)</name>
    <dbReference type="NCBI Taxonomy" id="273116"/>
    <lineage>
        <taxon>Archaea</taxon>
        <taxon>Methanobacteriati</taxon>
        <taxon>Thermoplasmatota</taxon>
        <taxon>Thermoplasmata</taxon>
        <taxon>Thermoplasmatales</taxon>
        <taxon>Thermoplasmataceae</taxon>
        <taxon>Thermoplasma</taxon>
    </lineage>
</organism>
<keyword evidence="3 5" id="KW-1133">Transmembrane helix</keyword>
<keyword evidence="4 5" id="KW-0472">Membrane</keyword>
<dbReference type="EMBL" id="BA000011">
    <property type="protein sequence ID" value="BAB59849.1"/>
    <property type="molecule type" value="Genomic_DNA"/>
</dbReference>
<dbReference type="GO" id="GO:0016020">
    <property type="term" value="C:membrane"/>
    <property type="evidence" value="ECO:0007669"/>
    <property type="project" value="UniProtKB-SubCell"/>
</dbReference>
<feature type="transmembrane region" description="Helical" evidence="5">
    <location>
        <begin position="348"/>
        <end position="367"/>
    </location>
</feature>
<feature type="transmembrane region" description="Helical" evidence="5">
    <location>
        <begin position="410"/>
        <end position="430"/>
    </location>
</feature>
<dbReference type="OrthoDB" id="43026at2157"/>
<dbReference type="Pfam" id="PF13520">
    <property type="entry name" value="AA_permease_2"/>
    <property type="match status" value="1"/>
</dbReference>
<dbReference type="InterPro" id="IPR002293">
    <property type="entry name" value="AA/rel_permease1"/>
</dbReference>
<feature type="transmembrane region" description="Helical" evidence="5">
    <location>
        <begin position="20"/>
        <end position="42"/>
    </location>
</feature>
<dbReference type="PANTHER" id="PTHR47547">
    <property type="match status" value="1"/>
</dbReference>
<dbReference type="PIRSF" id="PIRSF006060">
    <property type="entry name" value="AA_transporter"/>
    <property type="match status" value="1"/>
</dbReference>
<evidence type="ECO:0000256" key="4">
    <source>
        <dbReference type="ARBA" id="ARBA00023136"/>
    </source>
</evidence>
<feature type="transmembrane region" description="Helical" evidence="5">
    <location>
        <begin position="487"/>
        <end position="508"/>
    </location>
</feature>
<dbReference type="PhylomeDB" id="Q97AV2"/>
<protein>
    <submittedName>
        <fullName evidence="6">Amino acid transporter</fullName>
    </submittedName>
</protein>
<feature type="transmembrane region" description="Helical" evidence="5">
    <location>
        <begin position="297"/>
        <end position="327"/>
    </location>
</feature>
<feature type="transmembrane region" description="Helical" evidence="5">
    <location>
        <begin position="436"/>
        <end position="456"/>
    </location>
</feature>
<evidence type="ECO:0000256" key="5">
    <source>
        <dbReference type="SAM" id="Phobius"/>
    </source>
</evidence>
<gene>
    <name evidence="6" type="ORF">TVG0711315</name>
</gene>
<dbReference type="PANTHER" id="PTHR47547:SF1">
    <property type="entry name" value="ASPARTATE-PROTON SYMPORTER"/>
    <property type="match status" value="1"/>
</dbReference>
<dbReference type="RefSeq" id="WP_048054099.1">
    <property type="nucleotide sequence ID" value="NC_002689.2"/>
</dbReference>
<evidence type="ECO:0000313" key="6">
    <source>
        <dbReference type="EMBL" id="BAB59849.1"/>
    </source>
</evidence>
<accession>Q97AV2</accession>
<dbReference type="GO" id="GO:0022857">
    <property type="term" value="F:transmembrane transporter activity"/>
    <property type="evidence" value="ECO:0007669"/>
    <property type="project" value="InterPro"/>
</dbReference>
<feature type="transmembrane region" description="Helical" evidence="5">
    <location>
        <begin position="125"/>
        <end position="148"/>
    </location>
</feature>
<feature type="transmembrane region" description="Helical" evidence="5">
    <location>
        <begin position="48"/>
        <end position="68"/>
    </location>
</feature>
<dbReference type="STRING" id="273116.gene:9381496"/>
<evidence type="ECO:0000256" key="3">
    <source>
        <dbReference type="ARBA" id="ARBA00022989"/>
    </source>
</evidence>
<sequence length="529" mass="57544">MAEQQHEVKLKKALTFPQMLVIGLIAAVGTGALFAPVAMVGVAGPSAIMGWIIGAIMYTFVSFTFVELSKTYPEAGGPSRYSLYTHGRFTNALNAFADLIWYIFIPPIEALATVEGLQYLYPHFIASSGAPTLLGAGLGVLVLALFLPLNYFGVKAFGKYSLYIGFVKLAVYLLAAFGMMFVFFKFDNFYIYRGGFLPFGFSGILFAIPFAMFAFGGIRVVPDYAEETTETKENRFLGRTIIYTVIGQSLIYILFSIAFIAGLKWSAISIAPGAWADVKSNITENPFVFLASSYHNYVVLIIVLVVSILGPFVTGYVYVGSGARVLLATARSKIMASSMKKLSETYAVPYWSVIAFVIVGAIVAFISAPVPDIYALLTDAVVAGYLGFSVTPVAMIVSRRQGATKKEDKLPAGTTIAVIAFISSSLIAFWSGWPSVPYAMFILALAMLVFGIVYKIKEHFLNSIWYILYMAFILLMSYIGSDGALNLIPFTYSTLIVAAISAAIFFPWGIISGLDSPYNVDNAPIPNIE</sequence>
<reference evidence="6 7" key="1">
    <citation type="journal article" date="1999" name="Proc. Jpn. Acad.">
        <title>Determination of the complete genomic DNA sequence of Thermoplasma volvanium GSS1.</title>
        <authorList>
            <person name="Kawashima T."/>
            <person name="Yamamoto Y."/>
            <person name="Aramaki H."/>
            <person name="Nunoshiba T."/>
            <person name="Kawamoto T."/>
            <person name="Watanabe K."/>
            <person name="Yamazaki M."/>
            <person name="Kanehori K."/>
            <person name="Amano N."/>
            <person name="Ohya Y."/>
            <person name="Makino K."/>
            <person name="Suzuki M."/>
        </authorList>
    </citation>
    <scope>NUCLEOTIDE SEQUENCE [LARGE SCALE GENOMIC DNA]</scope>
    <source>
        <strain evidence="7">ATCC 51530 / DSM 4299 / JCM 9571 / NBRC 15438 / GSS1</strain>
    </source>
</reference>
<dbReference type="Gene3D" id="1.20.1740.10">
    <property type="entry name" value="Amino acid/polyamine transporter I"/>
    <property type="match status" value="1"/>
</dbReference>
<feature type="transmembrane region" description="Helical" evidence="5">
    <location>
        <begin position="373"/>
        <end position="398"/>
    </location>
</feature>
<feature type="transmembrane region" description="Helical" evidence="5">
    <location>
        <begin position="241"/>
        <end position="263"/>
    </location>
</feature>
<comment type="subcellular location">
    <subcellularLocation>
        <location evidence="1">Membrane</location>
        <topology evidence="1">Multi-pass membrane protein</topology>
    </subcellularLocation>
</comment>
<evidence type="ECO:0000313" key="7">
    <source>
        <dbReference type="Proteomes" id="UP000001017"/>
    </source>
</evidence>
<keyword evidence="2 5" id="KW-0812">Transmembrane</keyword>
<feature type="transmembrane region" description="Helical" evidence="5">
    <location>
        <begin position="89"/>
        <end position="105"/>
    </location>
</feature>
<keyword evidence="7" id="KW-1185">Reference proteome</keyword>
<dbReference type="InterPro" id="IPR052962">
    <property type="entry name" value="AA_Transporter_AGT"/>
</dbReference>
<feature type="transmembrane region" description="Helical" evidence="5">
    <location>
        <begin position="196"/>
        <end position="221"/>
    </location>
</feature>
<dbReference type="GeneID" id="1441814"/>
<reference evidence="6 7" key="2">
    <citation type="journal article" date="2000" name="Proc. Natl. Acad. Sci. U.S.A.">
        <title>Archaeal adaptation to higher temperatures revealed by genomic sequence of Thermoplasma volcanium.</title>
        <authorList>
            <person name="Kawashima T."/>
            <person name="Amano N."/>
            <person name="Koike H."/>
            <person name="Makino S."/>
            <person name="Higuchi S."/>
            <person name="Kawashima-Ohya Y."/>
            <person name="Watanabe K."/>
            <person name="Yamazaki M."/>
            <person name="Kanehori K."/>
            <person name="Kawamoto T."/>
            <person name="Nunoshiba T."/>
            <person name="Yamamoto Y."/>
            <person name="Aramaki H."/>
            <person name="Makino K."/>
            <person name="Suzuki M."/>
        </authorList>
    </citation>
    <scope>NUCLEOTIDE SEQUENCE [LARGE SCALE GENOMIC DNA]</scope>
    <source>
        <strain evidence="7">ATCC 51530 / DSM 4299 / JCM 9571 / NBRC 15438 / GSS1</strain>
    </source>
</reference>
<dbReference type="KEGG" id="tvo:TVG0711315"/>
<dbReference type="Proteomes" id="UP000001017">
    <property type="component" value="Chromosome"/>
</dbReference>
<name>Q97AV2_THEVO</name>
<feature type="transmembrane region" description="Helical" evidence="5">
    <location>
        <begin position="160"/>
        <end position="184"/>
    </location>
</feature>